<reference evidence="1" key="1">
    <citation type="submission" date="2023-10" db="EMBL/GenBank/DDBJ databases">
        <title>Whole genome sequencing of actinobacterial strain Amycolatopsis sp. (BCA-696) identifies the underlying plant growth-promoting genes.</title>
        <authorList>
            <person name="Gandham P."/>
            <person name="Vadla N."/>
            <person name="Saji A."/>
            <person name="Srinivas V."/>
            <person name="Ruperao P."/>
            <person name="Selvanayagam S."/>
            <person name="Saxena R.K."/>
            <person name="Rathore A."/>
            <person name="Gopalakrishnan S."/>
            <person name="Thakur V."/>
        </authorList>
    </citation>
    <scope>NUCLEOTIDE SEQUENCE</scope>
    <source>
        <strain evidence="1">BCA-696</strain>
    </source>
</reference>
<gene>
    <name evidence="1" type="ORF">LCL61_28880</name>
</gene>
<protein>
    <submittedName>
        <fullName evidence="1">BTAD domain-containing putative transcriptional regulator</fullName>
    </submittedName>
</protein>
<organism evidence="1 2">
    <name type="scientific">Amycolatopsis coloradensis</name>
    <dbReference type="NCBI Taxonomy" id="76021"/>
    <lineage>
        <taxon>Bacteria</taxon>
        <taxon>Bacillati</taxon>
        <taxon>Actinomycetota</taxon>
        <taxon>Actinomycetes</taxon>
        <taxon>Pseudonocardiales</taxon>
        <taxon>Pseudonocardiaceae</taxon>
        <taxon>Amycolatopsis</taxon>
    </lineage>
</organism>
<name>A0ACD5BJK6_9PSEU</name>
<evidence type="ECO:0000313" key="1">
    <source>
        <dbReference type="EMBL" id="WYW19566.1"/>
    </source>
</evidence>
<accession>A0ACD5BJK6</accession>
<evidence type="ECO:0000313" key="2">
    <source>
        <dbReference type="Proteomes" id="UP001456344"/>
    </source>
</evidence>
<keyword evidence="2" id="KW-1185">Reference proteome</keyword>
<dbReference type="EMBL" id="CP150484">
    <property type="protein sequence ID" value="WYW19566.1"/>
    <property type="molecule type" value="Genomic_DNA"/>
</dbReference>
<sequence>MEVNLLGPLEVFREGVVITPSAPKLRRMFSLLALQANNLVRTNQIIDELWEDRPTASAATTLQTYIYQLRKLLQLSPAEGVRSSRPAGADGAALHTLANGYVLALPSNSLDSRLFEQLAKRSRGELESGTVETASKTLEEALRLWRGPALADVSTGPVLDAEIRRLEELRKGVLEQRIEVDLQLGKHNELLGELTMLGAQYPTHEGFQAKLMLALYRAGRQAEALHVYHRTRDALATELGLDPTDSLQRLQRAVLSADQSLSPPTPGPGTVVTRRSRPPRQLPPDGTVLIGRRAESTAALEALCTGRGRAATVVVIVGPPGVGKTALCNHVAHQVVDRYPDGQFYAKLLDDDGSPVEPGEVLAGFLRAAGVTDERIPASTDERSRMFRTWTTEHRVLLALDDAVSAEQLLPLLPSSAECGVLVTTRRRLFVAATSMTVELLPLTEPEGIQLLTGVLGSDRVAKNDRAARELVKLCDGLPLALHWAAGQLQVRQHWAIARSVHRLSAAIDDPSVDTDILGLRASVERSYSLARPGAQDAFRKLAKLDNPSVSVALAARMLEVEEQHAESLLEDLAELWLIDVTAFDERIGHTQYRFLPSLRAIGRRLSAREELCLMA</sequence>
<dbReference type="Proteomes" id="UP001456344">
    <property type="component" value="Chromosome"/>
</dbReference>
<proteinExistence type="predicted"/>